<organism evidence="6 7">
    <name type="scientific">Gracilibacillus salinarum</name>
    <dbReference type="NCBI Taxonomy" id="2932255"/>
    <lineage>
        <taxon>Bacteria</taxon>
        <taxon>Bacillati</taxon>
        <taxon>Bacillota</taxon>
        <taxon>Bacilli</taxon>
        <taxon>Bacillales</taxon>
        <taxon>Bacillaceae</taxon>
        <taxon>Gracilibacillus</taxon>
    </lineage>
</organism>
<proteinExistence type="predicted"/>
<dbReference type="PRINTS" id="PR00035">
    <property type="entry name" value="HTHGNTR"/>
</dbReference>
<dbReference type="InterPro" id="IPR036390">
    <property type="entry name" value="WH_DNA-bd_sf"/>
</dbReference>
<dbReference type="PROSITE" id="PS50949">
    <property type="entry name" value="HTH_GNTR"/>
    <property type="match status" value="1"/>
</dbReference>
<dbReference type="Gene3D" id="1.10.10.10">
    <property type="entry name" value="Winged helix-like DNA-binding domain superfamily/Winged helix DNA-binding domain"/>
    <property type="match status" value="1"/>
</dbReference>
<evidence type="ECO:0000259" key="5">
    <source>
        <dbReference type="PROSITE" id="PS50949"/>
    </source>
</evidence>
<dbReference type="PANTHER" id="PTHR30146:SF95">
    <property type="entry name" value="RIBOSE OPERON REPRESSOR"/>
    <property type="match status" value="1"/>
</dbReference>
<dbReference type="Gene3D" id="3.40.50.2300">
    <property type="match status" value="2"/>
</dbReference>
<dbReference type="SUPFAM" id="SSF53822">
    <property type="entry name" value="Periplasmic binding protein-like I"/>
    <property type="match status" value="1"/>
</dbReference>
<gene>
    <name evidence="6" type="ORF">MUN87_08010</name>
</gene>
<keyword evidence="4" id="KW-0804">Transcription</keyword>
<dbReference type="InterPro" id="IPR036388">
    <property type="entry name" value="WH-like_DNA-bd_sf"/>
</dbReference>
<protein>
    <submittedName>
        <fullName evidence="6">GntR family transcriptional regulator</fullName>
    </submittedName>
</protein>
<evidence type="ECO:0000256" key="4">
    <source>
        <dbReference type="ARBA" id="ARBA00023163"/>
    </source>
</evidence>
<dbReference type="EMBL" id="CP095071">
    <property type="protein sequence ID" value="UOQ86819.1"/>
    <property type="molecule type" value="Genomic_DNA"/>
</dbReference>
<keyword evidence="1" id="KW-0678">Repressor</keyword>
<sequence length="362" mass="40726">MTSLYEQMYQSLKADIKNGKFQVGDRIPSETSLAEQFQVSRITSKKALEKLMNEGLVYRQRGRGTFVSEMKHHSQNLVKSKSHPPTFGLIMTSLDASFGNELVSSLIEKSNVPATVIVRVSSGIPENEAKIIEELLDIGVHGISIVPAHSEHYSQEILKLVINQFPLVLLDRSIKGIGVNSVSTNNQAASQEGVHYLMELGHEHIAVLMPSNYKTTSIEDRINGIVHAYAENNLMVNRNLWFSNIQSTLPQPASSRSEDVQRIKQHLQEHPNITAIFALEYNIAILAKKAITELNIQVPKDMAIICFDSTPFNDMEYNFTHIKQNETELGKQTIQRLTEMYNGNYEIRREYVPATLVEGSTT</sequence>
<dbReference type="Pfam" id="PF13377">
    <property type="entry name" value="Peripla_BP_3"/>
    <property type="match status" value="1"/>
</dbReference>
<keyword evidence="2" id="KW-0805">Transcription regulation</keyword>
<name>A0ABY4GRF2_9BACI</name>
<dbReference type="InterPro" id="IPR000524">
    <property type="entry name" value="Tscrpt_reg_HTH_GntR"/>
</dbReference>
<evidence type="ECO:0000256" key="2">
    <source>
        <dbReference type="ARBA" id="ARBA00023015"/>
    </source>
</evidence>
<dbReference type="SMART" id="SM00345">
    <property type="entry name" value="HTH_GNTR"/>
    <property type="match status" value="1"/>
</dbReference>
<keyword evidence="3" id="KW-0238">DNA-binding</keyword>
<dbReference type="Pfam" id="PF00392">
    <property type="entry name" value="GntR"/>
    <property type="match status" value="1"/>
</dbReference>
<dbReference type="InterPro" id="IPR046335">
    <property type="entry name" value="LacI/GalR-like_sensor"/>
</dbReference>
<evidence type="ECO:0000313" key="7">
    <source>
        <dbReference type="Proteomes" id="UP000831537"/>
    </source>
</evidence>
<dbReference type="PANTHER" id="PTHR30146">
    <property type="entry name" value="LACI-RELATED TRANSCRIPTIONAL REPRESSOR"/>
    <property type="match status" value="1"/>
</dbReference>
<evidence type="ECO:0000256" key="1">
    <source>
        <dbReference type="ARBA" id="ARBA00022491"/>
    </source>
</evidence>
<keyword evidence="7" id="KW-1185">Reference proteome</keyword>
<evidence type="ECO:0000256" key="3">
    <source>
        <dbReference type="ARBA" id="ARBA00023125"/>
    </source>
</evidence>
<accession>A0ABY4GRF2</accession>
<dbReference type="RefSeq" id="WP_244747193.1">
    <property type="nucleotide sequence ID" value="NZ_CP095071.1"/>
</dbReference>
<reference evidence="6 7" key="1">
    <citation type="submission" date="2022-04" db="EMBL/GenBank/DDBJ databases">
        <title>Gracilibacillus sp. isolated from saltern.</title>
        <authorList>
            <person name="Won M."/>
            <person name="Lee C.-M."/>
            <person name="Woen H.-Y."/>
            <person name="Kwon S.-W."/>
        </authorList>
    </citation>
    <scope>NUCLEOTIDE SEQUENCE [LARGE SCALE GENOMIC DNA]</scope>
    <source>
        <strain evidence="6 7">SSPM10-3</strain>
    </source>
</reference>
<evidence type="ECO:0000313" key="6">
    <source>
        <dbReference type="EMBL" id="UOQ86819.1"/>
    </source>
</evidence>
<dbReference type="CDD" id="cd06267">
    <property type="entry name" value="PBP1_LacI_sugar_binding-like"/>
    <property type="match status" value="1"/>
</dbReference>
<dbReference type="SUPFAM" id="SSF46785">
    <property type="entry name" value="Winged helix' DNA-binding domain"/>
    <property type="match status" value="1"/>
</dbReference>
<dbReference type="InterPro" id="IPR028082">
    <property type="entry name" value="Peripla_BP_I"/>
</dbReference>
<feature type="domain" description="HTH gntR-type" evidence="5">
    <location>
        <begin position="2"/>
        <end position="70"/>
    </location>
</feature>
<dbReference type="CDD" id="cd07377">
    <property type="entry name" value="WHTH_GntR"/>
    <property type="match status" value="1"/>
</dbReference>
<dbReference type="Proteomes" id="UP000831537">
    <property type="component" value="Chromosome"/>
</dbReference>